<dbReference type="EMBL" id="GGEC01093732">
    <property type="protein sequence ID" value="MBX74216.1"/>
    <property type="molecule type" value="Transcribed_RNA"/>
</dbReference>
<evidence type="ECO:0000313" key="1">
    <source>
        <dbReference type="EMBL" id="MBX74216.1"/>
    </source>
</evidence>
<proteinExistence type="predicted"/>
<organism evidence="1">
    <name type="scientific">Rhizophora mucronata</name>
    <name type="common">Asiatic mangrove</name>
    <dbReference type="NCBI Taxonomy" id="61149"/>
    <lineage>
        <taxon>Eukaryota</taxon>
        <taxon>Viridiplantae</taxon>
        <taxon>Streptophyta</taxon>
        <taxon>Embryophyta</taxon>
        <taxon>Tracheophyta</taxon>
        <taxon>Spermatophyta</taxon>
        <taxon>Magnoliopsida</taxon>
        <taxon>eudicotyledons</taxon>
        <taxon>Gunneridae</taxon>
        <taxon>Pentapetalae</taxon>
        <taxon>rosids</taxon>
        <taxon>fabids</taxon>
        <taxon>Malpighiales</taxon>
        <taxon>Rhizophoraceae</taxon>
        <taxon>Rhizophora</taxon>
    </lineage>
</organism>
<protein>
    <submittedName>
        <fullName evidence="1">Uncharacterized protein</fullName>
    </submittedName>
</protein>
<dbReference type="AlphaFoldDB" id="A0A2P2R4N3"/>
<accession>A0A2P2R4N3</accession>
<sequence>MGVLYVQLKSTRPLSQPLRD</sequence>
<reference evidence="1" key="1">
    <citation type="submission" date="2018-02" db="EMBL/GenBank/DDBJ databases">
        <title>Rhizophora mucronata_Transcriptome.</title>
        <authorList>
            <person name="Meera S.P."/>
            <person name="Sreeshan A."/>
            <person name="Augustine A."/>
        </authorList>
    </citation>
    <scope>NUCLEOTIDE SEQUENCE</scope>
    <source>
        <tissue evidence="1">Leaf</tissue>
    </source>
</reference>
<name>A0A2P2R4N3_RHIMU</name>